<keyword evidence="2" id="KW-0540">Nuclease</keyword>
<dbReference type="InterPro" id="IPR004613">
    <property type="entry name" value="RNase_J"/>
</dbReference>
<feature type="domain" description="Metallo-beta-lactamase" evidence="5">
    <location>
        <begin position="37"/>
        <end position="236"/>
    </location>
</feature>
<sequence>MENFAKKLKEGVSSLAGASQDKPELRIIKLGAEVGATKNMTVYECGEEMIIVDCGIGFPDDEMLGIDVVIPDFTYVLENQHKLKGVFVSHGHEDHFGAIPFLLSELNTPIYCNQLVQAFLTRRLEDRATKEVAESAEFHLFNSTTPAVKFKHFELSAFHVNHSVPDSLGIVIKTPQGTVVHMADYKIDFSPVIDAPFEFNKLTAVADSGILCLVSDCLGANHDGHSASERTLAPTLNRLVAQSEGKQIFLTTISSNISRMYQVIEAAIANNRKVVTVGYSIGAAVEIARNLELLPFDKEVFVDLKHAKNYSPNELLYIVAGCYGQQGSALYRLAHKEHKQLEIQQGDLVIFSADPGPPTSYVAVEDILHYLTVAGADVIYSKIQDNLHVSGHGTRGDLETVACISKAKYFVPIGGTAAHMRAYKHMVEDLGYDSDTVFEMTEGNVLTFSEDSAAVTETIEVKQVYIDGSLPTGLSDIVLKDREMLSADGVFVVIVPMSKDKTSVVGSSEVVTRGFVYVKENKALVGQAKDLVNKQLDKANNSAIDWPVVKSGIEKDVRKYLQKETGRDPLVIVTAIGI</sequence>
<dbReference type="Gene3D" id="3.40.50.10710">
    <property type="entry name" value="Metallo-hydrolase/oxidoreductase"/>
    <property type="match status" value="1"/>
</dbReference>
<dbReference type="InterPro" id="IPR041636">
    <property type="entry name" value="RNase_J_C"/>
</dbReference>
<dbReference type="InterPro" id="IPR042173">
    <property type="entry name" value="RNase_J_2"/>
</dbReference>
<dbReference type="AlphaFoldDB" id="A0A955J2K3"/>
<dbReference type="PANTHER" id="PTHR43694">
    <property type="entry name" value="RIBONUCLEASE J"/>
    <property type="match status" value="1"/>
</dbReference>
<dbReference type="InterPro" id="IPR036866">
    <property type="entry name" value="RibonucZ/Hydroxyglut_hydro"/>
</dbReference>
<dbReference type="NCBIfam" id="TIGR00649">
    <property type="entry name" value="MG423"/>
    <property type="match status" value="1"/>
</dbReference>
<gene>
    <name evidence="6" type="ORF">KC980_03115</name>
</gene>
<keyword evidence="3" id="KW-0269">Exonuclease</keyword>
<dbReference type="GO" id="GO:0003723">
    <property type="term" value="F:RNA binding"/>
    <property type="evidence" value="ECO:0007669"/>
    <property type="project" value="UniProtKB-KW"/>
</dbReference>
<dbReference type="Gene3D" id="3.10.20.580">
    <property type="match status" value="1"/>
</dbReference>
<proteinExistence type="predicted"/>
<dbReference type="GO" id="GO:0004527">
    <property type="term" value="F:exonuclease activity"/>
    <property type="evidence" value="ECO:0007669"/>
    <property type="project" value="UniProtKB-KW"/>
</dbReference>
<keyword evidence="3" id="KW-0378">Hydrolase</keyword>
<reference evidence="6" key="2">
    <citation type="journal article" date="2021" name="Microbiome">
        <title>Successional dynamics and alternative stable states in a saline activated sludge microbial community over 9 years.</title>
        <authorList>
            <person name="Wang Y."/>
            <person name="Ye J."/>
            <person name="Ju F."/>
            <person name="Liu L."/>
            <person name="Boyd J.A."/>
            <person name="Deng Y."/>
            <person name="Parks D.H."/>
            <person name="Jiang X."/>
            <person name="Yin X."/>
            <person name="Woodcroft B.J."/>
            <person name="Tyson G.W."/>
            <person name="Hugenholtz P."/>
            <person name="Polz M.F."/>
            <person name="Zhang T."/>
        </authorList>
    </citation>
    <scope>NUCLEOTIDE SEQUENCE</scope>
    <source>
        <strain evidence="6">HKST-UBA79</strain>
    </source>
</reference>
<keyword evidence="4" id="KW-0694">RNA-binding</keyword>
<evidence type="ECO:0000259" key="5">
    <source>
        <dbReference type="SMART" id="SM00849"/>
    </source>
</evidence>
<dbReference type="Pfam" id="PF22505">
    <property type="entry name" value="RNase_J_b_CASP"/>
    <property type="match status" value="1"/>
</dbReference>
<evidence type="ECO:0000256" key="2">
    <source>
        <dbReference type="ARBA" id="ARBA00022722"/>
    </source>
</evidence>
<dbReference type="GO" id="GO:0046872">
    <property type="term" value="F:metal ion binding"/>
    <property type="evidence" value="ECO:0007669"/>
    <property type="project" value="InterPro"/>
</dbReference>
<dbReference type="Pfam" id="PF00753">
    <property type="entry name" value="Lactamase_B"/>
    <property type="match status" value="1"/>
</dbReference>
<dbReference type="CDD" id="cd07714">
    <property type="entry name" value="RNaseJ_MBL-fold"/>
    <property type="match status" value="1"/>
</dbReference>
<dbReference type="PANTHER" id="PTHR43694:SF1">
    <property type="entry name" value="RIBONUCLEASE J"/>
    <property type="match status" value="1"/>
</dbReference>
<evidence type="ECO:0000313" key="7">
    <source>
        <dbReference type="Proteomes" id="UP000740557"/>
    </source>
</evidence>
<name>A0A955J2K3_UNCKA</name>
<comment type="caution">
    <text evidence="6">The sequence shown here is derived from an EMBL/GenBank/DDBJ whole genome shotgun (WGS) entry which is preliminary data.</text>
</comment>
<dbReference type="EMBL" id="JAGQNX010000094">
    <property type="protein sequence ID" value="MCA9308477.1"/>
    <property type="molecule type" value="Genomic_DNA"/>
</dbReference>
<organism evidence="6 7">
    <name type="scientific">candidate division WWE3 bacterium</name>
    <dbReference type="NCBI Taxonomy" id="2053526"/>
    <lineage>
        <taxon>Bacteria</taxon>
        <taxon>Katanobacteria</taxon>
    </lineage>
</organism>
<evidence type="ECO:0000313" key="6">
    <source>
        <dbReference type="EMBL" id="MCA9308477.1"/>
    </source>
</evidence>
<keyword evidence="1" id="KW-0963">Cytoplasm</keyword>
<dbReference type="Pfam" id="PF17770">
    <property type="entry name" value="RNase_J_C"/>
    <property type="match status" value="1"/>
</dbReference>
<reference evidence="6" key="1">
    <citation type="submission" date="2020-04" db="EMBL/GenBank/DDBJ databases">
        <authorList>
            <person name="Zhang T."/>
        </authorList>
    </citation>
    <scope>NUCLEOTIDE SEQUENCE</scope>
    <source>
        <strain evidence="6">HKST-UBA79</strain>
    </source>
</reference>
<accession>A0A955J2K3</accession>
<dbReference type="Gene3D" id="3.60.15.10">
    <property type="entry name" value="Ribonuclease Z/Hydroxyacylglutathione hydrolase-like"/>
    <property type="match status" value="1"/>
</dbReference>
<dbReference type="InterPro" id="IPR055132">
    <property type="entry name" value="RNase_J_b_CASP"/>
</dbReference>
<dbReference type="Proteomes" id="UP000740557">
    <property type="component" value="Unassembled WGS sequence"/>
</dbReference>
<protein>
    <submittedName>
        <fullName evidence="6">Ribonuclease J</fullName>
    </submittedName>
</protein>
<evidence type="ECO:0000256" key="3">
    <source>
        <dbReference type="ARBA" id="ARBA00022839"/>
    </source>
</evidence>
<evidence type="ECO:0000256" key="4">
    <source>
        <dbReference type="ARBA" id="ARBA00022884"/>
    </source>
</evidence>
<dbReference type="SUPFAM" id="SSF56281">
    <property type="entry name" value="Metallo-hydrolase/oxidoreductase"/>
    <property type="match status" value="1"/>
</dbReference>
<evidence type="ECO:0000256" key="1">
    <source>
        <dbReference type="ARBA" id="ARBA00022490"/>
    </source>
</evidence>
<dbReference type="SMART" id="SM00849">
    <property type="entry name" value="Lactamase_B"/>
    <property type="match status" value="1"/>
</dbReference>
<dbReference type="InterPro" id="IPR001279">
    <property type="entry name" value="Metallo-B-lactamas"/>
</dbReference>